<dbReference type="SUPFAM" id="SSF46785">
    <property type="entry name" value="Winged helix' DNA-binding domain"/>
    <property type="match status" value="1"/>
</dbReference>
<keyword evidence="6" id="KW-1185">Reference proteome</keyword>
<evidence type="ECO:0000259" key="4">
    <source>
        <dbReference type="PROSITE" id="PS50995"/>
    </source>
</evidence>
<dbReference type="KEGG" id="bba:Bd0646"/>
<dbReference type="GO" id="GO:0003677">
    <property type="term" value="F:DNA binding"/>
    <property type="evidence" value="ECO:0007669"/>
    <property type="project" value="UniProtKB-KW"/>
</dbReference>
<dbReference type="SMART" id="SM00347">
    <property type="entry name" value="HTH_MARR"/>
    <property type="match status" value="1"/>
</dbReference>
<evidence type="ECO:0000313" key="6">
    <source>
        <dbReference type="Proteomes" id="UP000008080"/>
    </source>
</evidence>
<dbReference type="InterPro" id="IPR036390">
    <property type="entry name" value="WH_DNA-bd_sf"/>
</dbReference>
<dbReference type="Proteomes" id="UP000008080">
    <property type="component" value="Chromosome"/>
</dbReference>
<evidence type="ECO:0000256" key="1">
    <source>
        <dbReference type="ARBA" id="ARBA00023015"/>
    </source>
</evidence>
<keyword evidence="2" id="KW-0238">DNA-binding</keyword>
<dbReference type="Gene3D" id="1.10.10.10">
    <property type="entry name" value="Winged helix-like DNA-binding domain superfamily/Winged helix DNA-binding domain"/>
    <property type="match status" value="1"/>
</dbReference>
<dbReference type="PANTHER" id="PTHR42756">
    <property type="entry name" value="TRANSCRIPTIONAL REGULATOR, MARR"/>
    <property type="match status" value="1"/>
</dbReference>
<reference evidence="5 6" key="1">
    <citation type="journal article" date="2004" name="Science">
        <title>A predator unmasked: life cycle of Bdellovibrio bacteriovorus from a genomic perspective.</title>
        <authorList>
            <person name="Rendulic S."/>
            <person name="Jagtap P."/>
            <person name="Rosinus A."/>
            <person name="Eppinger M."/>
            <person name="Baar C."/>
            <person name="Lanz C."/>
            <person name="Keller H."/>
            <person name="Lambert C."/>
            <person name="Evans K.J."/>
            <person name="Goesmann A."/>
            <person name="Meyer F."/>
            <person name="Sockett R.E."/>
            <person name="Schuster S.C."/>
        </authorList>
    </citation>
    <scope>NUCLEOTIDE SEQUENCE [LARGE SCALE GENOMIC DNA]</scope>
    <source>
        <strain evidence="6">ATCC 15356 / DSM 50701 / NCIMB 9529 / HD100</strain>
    </source>
</reference>
<evidence type="ECO:0000313" key="5">
    <source>
        <dbReference type="EMBL" id="CAE78608.1"/>
    </source>
</evidence>
<keyword evidence="3" id="KW-0804">Transcription</keyword>
<dbReference type="PANTHER" id="PTHR42756:SF1">
    <property type="entry name" value="TRANSCRIPTIONAL REPRESSOR OF EMRAB OPERON"/>
    <property type="match status" value="1"/>
</dbReference>
<dbReference type="InterPro" id="IPR036388">
    <property type="entry name" value="WH-like_DNA-bd_sf"/>
</dbReference>
<sequence length="183" mass="21187">MLTVLGDPMAKLFLTEIPPRETIQEEARTMFPQVNPESWYSHILLRKVTTEFEINLDKFFSQYNLSSGRFTLMILLNKYVDGLMPSELAQMVGVTQATISGLINSLEKVEVVQRTTHEKDGRSYVIKLTEKGKKMTGEILPEYQTRINKFWSEFPSEEKTQINGYFERLIKQMKEIGQKPTAE</sequence>
<accession>Q6MQ39</accession>
<evidence type="ECO:0000256" key="3">
    <source>
        <dbReference type="ARBA" id="ARBA00023163"/>
    </source>
</evidence>
<dbReference type="AlphaFoldDB" id="Q6MQ39"/>
<keyword evidence="1" id="KW-0805">Transcription regulation</keyword>
<protein>
    <submittedName>
        <fullName evidence="5">Transcriptional regulator, MarR family</fullName>
    </submittedName>
</protein>
<feature type="domain" description="HTH marR-type" evidence="4">
    <location>
        <begin position="41"/>
        <end position="171"/>
    </location>
</feature>
<evidence type="ECO:0000256" key="2">
    <source>
        <dbReference type="ARBA" id="ARBA00023125"/>
    </source>
</evidence>
<dbReference type="PRINTS" id="PR00598">
    <property type="entry name" value="HTHMARR"/>
</dbReference>
<dbReference type="PROSITE" id="PS50995">
    <property type="entry name" value="HTH_MARR_2"/>
    <property type="match status" value="1"/>
</dbReference>
<name>Q6MQ39_BDEBA</name>
<dbReference type="Pfam" id="PF01047">
    <property type="entry name" value="MarR"/>
    <property type="match status" value="1"/>
</dbReference>
<dbReference type="InterPro" id="IPR000835">
    <property type="entry name" value="HTH_MarR-typ"/>
</dbReference>
<organism evidence="5 6">
    <name type="scientific">Bdellovibrio bacteriovorus (strain ATCC 15356 / DSM 50701 / NCIMB 9529 / HD100)</name>
    <dbReference type="NCBI Taxonomy" id="264462"/>
    <lineage>
        <taxon>Bacteria</taxon>
        <taxon>Pseudomonadati</taxon>
        <taxon>Bdellovibrionota</taxon>
        <taxon>Bdellovibrionia</taxon>
        <taxon>Bdellovibrionales</taxon>
        <taxon>Pseudobdellovibrionaceae</taxon>
        <taxon>Bdellovibrio</taxon>
    </lineage>
</organism>
<dbReference type="STRING" id="264462.Bd0646"/>
<proteinExistence type="predicted"/>
<gene>
    <name evidence="5" type="ordered locus">Bd0646</name>
</gene>
<dbReference type="HOGENOM" id="CLU_083287_27_3_7"/>
<dbReference type="eggNOG" id="COG1846">
    <property type="taxonomic scope" value="Bacteria"/>
</dbReference>
<dbReference type="EMBL" id="BX842647">
    <property type="protein sequence ID" value="CAE78608.1"/>
    <property type="molecule type" value="Genomic_DNA"/>
</dbReference>
<dbReference type="GO" id="GO:0003700">
    <property type="term" value="F:DNA-binding transcription factor activity"/>
    <property type="evidence" value="ECO:0007669"/>
    <property type="project" value="InterPro"/>
</dbReference>